<dbReference type="EMBL" id="JAVHNS010000002">
    <property type="protein sequence ID" value="KAK6362376.1"/>
    <property type="molecule type" value="Genomic_DNA"/>
</dbReference>
<sequence length="270" mass="31014">MLSSTAADEFGAYLRVTQLVLSAWTTNHTSELIWYLRYSSEVRKTIQELKEEPYISLIHSYSKKYVKDEFPDNPFAFFPWQEFIDVDLLTALQKPWEYKWKMPFFTLSPEDRIKGLSSELLEIYPRAEIENEDAFDNRPLLLSNEISTVEYLAEFSLPFKGPSALTTWLFNPITLPAAAGEAGESFLYIETSRRERVEDSLTAIRVQLETIIEGLKGFDLDTEFAGNISIAPDYTPPIIAAIRKTIEGWKRARDVVGVMITIMDMLRKGD</sequence>
<name>A0AAV9VME3_9PEZI</name>
<proteinExistence type="predicted"/>
<comment type="caution">
    <text evidence="1">The sequence shown here is derived from an EMBL/GenBank/DDBJ whole genome shotgun (WGS) entry which is preliminary data.</text>
</comment>
<keyword evidence="2" id="KW-1185">Reference proteome</keyword>
<gene>
    <name evidence="1" type="ORF">TWF730_006067</name>
</gene>
<organism evidence="1 2">
    <name type="scientific">Orbilia blumenaviensis</name>
    <dbReference type="NCBI Taxonomy" id="1796055"/>
    <lineage>
        <taxon>Eukaryota</taxon>
        <taxon>Fungi</taxon>
        <taxon>Dikarya</taxon>
        <taxon>Ascomycota</taxon>
        <taxon>Pezizomycotina</taxon>
        <taxon>Orbiliomycetes</taxon>
        <taxon>Orbiliales</taxon>
        <taxon>Orbiliaceae</taxon>
        <taxon>Orbilia</taxon>
    </lineage>
</organism>
<accession>A0AAV9VME3</accession>
<evidence type="ECO:0000313" key="1">
    <source>
        <dbReference type="EMBL" id="KAK6362376.1"/>
    </source>
</evidence>
<dbReference type="Proteomes" id="UP001373714">
    <property type="component" value="Unassembled WGS sequence"/>
</dbReference>
<protein>
    <submittedName>
        <fullName evidence="1">Uncharacterized protein</fullName>
    </submittedName>
</protein>
<evidence type="ECO:0000313" key="2">
    <source>
        <dbReference type="Proteomes" id="UP001373714"/>
    </source>
</evidence>
<reference evidence="1 2" key="1">
    <citation type="submission" date="2019-10" db="EMBL/GenBank/DDBJ databases">
        <authorList>
            <person name="Palmer J.M."/>
        </authorList>
    </citation>
    <scope>NUCLEOTIDE SEQUENCE [LARGE SCALE GENOMIC DNA]</scope>
    <source>
        <strain evidence="1 2">TWF730</strain>
    </source>
</reference>
<dbReference type="AlphaFoldDB" id="A0AAV9VME3"/>